<dbReference type="Proteomes" id="UP001359485">
    <property type="component" value="Unassembled WGS sequence"/>
</dbReference>
<organism evidence="2 3">
    <name type="scientific">Polyplax serrata</name>
    <name type="common">Common mouse louse</name>
    <dbReference type="NCBI Taxonomy" id="468196"/>
    <lineage>
        <taxon>Eukaryota</taxon>
        <taxon>Metazoa</taxon>
        <taxon>Ecdysozoa</taxon>
        <taxon>Arthropoda</taxon>
        <taxon>Hexapoda</taxon>
        <taxon>Insecta</taxon>
        <taxon>Pterygota</taxon>
        <taxon>Neoptera</taxon>
        <taxon>Paraneoptera</taxon>
        <taxon>Psocodea</taxon>
        <taxon>Troctomorpha</taxon>
        <taxon>Phthiraptera</taxon>
        <taxon>Anoplura</taxon>
        <taxon>Polyplacidae</taxon>
        <taxon>Polyplax</taxon>
    </lineage>
</organism>
<evidence type="ECO:0000313" key="2">
    <source>
        <dbReference type="EMBL" id="KAK6621697.1"/>
    </source>
</evidence>
<protein>
    <submittedName>
        <fullName evidence="2">Uncharacterized protein</fullName>
    </submittedName>
</protein>
<feature type="compositionally biased region" description="Basic and acidic residues" evidence="1">
    <location>
        <begin position="1"/>
        <end position="15"/>
    </location>
</feature>
<sequence length="132" mass="15354">MALGKEKVKTAEVKQMKRKTPTGCEKDTTEKYARALTGNEQSFHKRDNKHQKGSAYPFCLVWCVFDNRETFTENWNPNLNDDPGPRYRGLKLKPIAFVDEIKYSSLDLFTPSLQLRVPWIPVHAGHFQIHEF</sequence>
<comment type="caution">
    <text evidence="2">The sequence shown here is derived from an EMBL/GenBank/DDBJ whole genome shotgun (WGS) entry which is preliminary data.</text>
</comment>
<proteinExistence type="predicted"/>
<evidence type="ECO:0000313" key="3">
    <source>
        <dbReference type="Proteomes" id="UP001359485"/>
    </source>
</evidence>
<keyword evidence="3" id="KW-1185">Reference proteome</keyword>
<feature type="region of interest" description="Disordered" evidence="1">
    <location>
        <begin position="1"/>
        <end position="27"/>
    </location>
</feature>
<gene>
    <name evidence="2" type="ORF">RUM44_001504</name>
</gene>
<dbReference type="EMBL" id="JAWJWF010000047">
    <property type="protein sequence ID" value="KAK6621697.1"/>
    <property type="molecule type" value="Genomic_DNA"/>
</dbReference>
<evidence type="ECO:0000256" key="1">
    <source>
        <dbReference type="SAM" id="MobiDB-lite"/>
    </source>
</evidence>
<accession>A0ABR1AKX0</accession>
<name>A0ABR1AKX0_POLSC</name>
<reference evidence="2 3" key="1">
    <citation type="submission" date="2023-09" db="EMBL/GenBank/DDBJ databases">
        <title>Genomes of two closely related lineages of the louse Polyplax serrata with different host specificities.</title>
        <authorList>
            <person name="Martinu J."/>
            <person name="Tarabai H."/>
            <person name="Stefka J."/>
            <person name="Hypsa V."/>
        </authorList>
    </citation>
    <scope>NUCLEOTIDE SEQUENCE [LARGE SCALE GENOMIC DNA]</scope>
    <source>
        <strain evidence="2">98ZLc_SE</strain>
    </source>
</reference>